<dbReference type="EMBL" id="JAIVFP010000001">
    <property type="protein sequence ID" value="MCI4683252.1"/>
    <property type="molecule type" value="Genomic_DNA"/>
</dbReference>
<evidence type="ECO:0000256" key="5">
    <source>
        <dbReference type="ARBA" id="ARBA00022989"/>
    </source>
</evidence>
<keyword evidence="3" id="KW-1003">Cell membrane</keyword>
<name>A0ABS9Z7S7_9HYPH</name>
<feature type="transmembrane region" description="Helical" evidence="7">
    <location>
        <begin position="43"/>
        <end position="61"/>
    </location>
</feature>
<dbReference type="InterPro" id="IPR003370">
    <property type="entry name" value="Chromate_transpt"/>
</dbReference>
<organism evidence="8 9">
    <name type="scientific">Candidatus Rhodoblastus alkanivorans</name>
    <dbReference type="NCBI Taxonomy" id="2954117"/>
    <lineage>
        <taxon>Bacteria</taxon>
        <taxon>Pseudomonadati</taxon>
        <taxon>Pseudomonadota</taxon>
        <taxon>Alphaproteobacteria</taxon>
        <taxon>Hyphomicrobiales</taxon>
        <taxon>Rhodoblastaceae</taxon>
        <taxon>Rhodoblastus</taxon>
    </lineage>
</organism>
<dbReference type="Pfam" id="PF02417">
    <property type="entry name" value="Chromate_transp"/>
    <property type="match status" value="1"/>
</dbReference>
<keyword evidence="5 7" id="KW-1133">Transmembrane helix</keyword>
<reference evidence="8" key="1">
    <citation type="journal article" date="2022" name="ISME J.">
        <title>Identification of active gaseous-alkane degraders at natural gas seeps.</title>
        <authorList>
            <person name="Farhan Ul Haque M."/>
            <person name="Hernandez M."/>
            <person name="Crombie A.T."/>
            <person name="Murrell J.C."/>
        </authorList>
    </citation>
    <scope>NUCLEOTIDE SEQUENCE</scope>
    <source>
        <strain evidence="8">PC2</strain>
    </source>
</reference>
<evidence type="ECO:0000313" key="9">
    <source>
        <dbReference type="Proteomes" id="UP001139104"/>
    </source>
</evidence>
<protein>
    <submittedName>
        <fullName evidence="8">Chromate transporter</fullName>
    </submittedName>
</protein>
<dbReference type="Proteomes" id="UP001139104">
    <property type="component" value="Unassembled WGS sequence"/>
</dbReference>
<feature type="transmembrane region" description="Helical" evidence="7">
    <location>
        <begin position="73"/>
        <end position="98"/>
    </location>
</feature>
<accession>A0ABS9Z7S7</accession>
<evidence type="ECO:0000256" key="2">
    <source>
        <dbReference type="ARBA" id="ARBA00005262"/>
    </source>
</evidence>
<evidence type="ECO:0000256" key="3">
    <source>
        <dbReference type="ARBA" id="ARBA00022475"/>
    </source>
</evidence>
<keyword evidence="6 7" id="KW-0472">Membrane</keyword>
<comment type="similarity">
    <text evidence="2">Belongs to the chromate ion transporter (CHR) (TC 2.A.51) family.</text>
</comment>
<dbReference type="PANTHER" id="PTHR43663:SF1">
    <property type="entry name" value="CHROMATE TRANSPORTER"/>
    <property type="match status" value="1"/>
</dbReference>
<feature type="transmembrane region" description="Helical" evidence="7">
    <location>
        <begin position="104"/>
        <end position="124"/>
    </location>
</feature>
<feature type="transmembrane region" description="Helical" evidence="7">
    <location>
        <begin position="136"/>
        <end position="169"/>
    </location>
</feature>
<comment type="subcellular location">
    <subcellularLocation>
        <location evidence="1">Cell membrane</location>
        <topology evidence="1">Multi-pass membrane protein</topology>
    </subcellularLocation>
</comment>
<comment type="caution">
    <text evidence="8">The sequence shown here is derived from an EMBL/GenBank/DDBJ whole genome shotgun (WGS) entry which is preliminary data.</text>
</comment>
<proteinExistence type="inferred from homology"/>
<keyword evidence="4 7" id="KW-0812">Transmembrane</keyword>
<keyword evidence="9" id="KW-1185">Reference proteome</keyword>
<evidence type="ECO:0000256" key="7">
    <source>
        <dbReference type="SAM" id="Phobius"/>
    </source>
</evidence>
<gene>
    <name evidence="8" type="ORF">K2U94_10800</name>
</gene>
<sequence length="173" mass="17694">MTRRELFLGFFKLGALGFGGTGPLARAIIVDDRRWLDDSEFAAILGLCQALPGANTCNLAVMLGDRFHGASGALIALAGLLAAPLAIVVAVASFFATFAHHADVRAALFGATAAAAGLALGTAVKMTIKIRPSPRVVALAFAAFLGSVVLRAPLPLVLGLVVPASFVLAGWAE</sequence>
<dbReference type="InterPro" id="IPR052518">
    <property type="entry name" value="CHR_Transporter"/>
</dbReference>
<dbReference type="RefSeq" id="WP_243067214.1">
    <property type="nucleotide sequence ID" value="NZ_JAIVFK010000028.1"/>
</dbReference>
<evidence type="ECO:0000256" key="6">
    <source>
        <dbReference type="ARBA" id="ARBA00023136"/>
    </source>
</evidence>
<dbReference type="PANTHER" id="PTHR43663">
    <property type="entry name" value="CHROMATE TRANSPORT PROTEIN-RELATED"/>
    <property type="match status" value="1"/>
</dbReference>
<evidence type="ECO:0000256" key="1">
    <source>
        <dbReference type="ARBA" id="ARBA00004651"/>
    </source>
</evidence>
<evidence type="ECO:0000313" key="8">
    <source>
        <dbReference type="EMBL" id="MCI4683252.1"/>
    </source>
</evidence>
<evidence type="ECO:0000256" key="4">
    <source>
        <dbReference type="ARBA" id="ARBA00022692"/>
    </source>
</evidence>